<comment type="caution">
    <text evidence="1">The sequence shown here is derived from an EMBL/GenBank/DDBJ whole genome shotgun (WGS) entry which is preliminary data.</text>
</comment>
<proteinExistence type="predicted"/>
<name>A0A364XVN2_9BACT</name>
<dbReference type="EMBL" id="QMFY01000020">
    <property type="protein sequence ID" value="RAV98197.1"/>
    <property type="molecule type" value="Genomic_DNA"/>
</dbReference>
<keyword evidence="2" id="KW-1185">Reference proteome</keyword>
<dbReference type="Proteomes" id="UP000251889">
    <property type="component" value="Unassembled WGS sequence"/>
</dbReference>
<evidence type="ECO:0000313" key="1">
    <source>
        <dbReference type="EMBL" id="RAV98197.1"/>
    </source>
</evidence>
<evidence type="ECO:0000313" key="2">
    <source>
        <dbReference type="Proteomes" id="UP000251889"/>
    </source>
</evidence>
<sequence>MSKSKKLRIGRTYRNNPVQRNAYTPIGASIHARLHRIFPVQRTGYPRIFPSAFILHDKRAPT</sequence>
<organism evidence="1 2">
    <name type="scientific">Pseudochryseolinea flava</name>
    <dbReference type="NCBI Taxonomy" id="2059302"/>
    <lineage>
        <taxon>Bacteria</taxon>
        <taxon>Pseudomonadati</taxon>
        <taxon>Bacteroidota</taxon>
        <taxon>Cytophagia</taxon>
        <taxon>Cytophagales</taxon>
        <taxon>Fulvivirgaceae</taxon>
        <taxon>Pseudochryseolinea</taxon>
    </lineage>
</organism>
<protein>
    <submittedName>
        <fullName evidence="1">Uncharacterized protein</fullName>
    </submittedName>
</protein>
<reference evidence="1 2" key="1">
    <citation type="submission" date="2018-06" db="EMBL/GenBank/DDBJ databases">
        <title>Chryseolinea flavus sp. nov., a member of the phylum Bacteroidetes isolated from soil.</title>
        <authorList>
            <person name="Li Y."/>
            <person name="Wang J."/>
        </authorList>
    </citation>
    <scope>NUCLEOTIDE SEQUENCE [LARGE SCALE GENOMIC DNA]</scope>
    <source>
        <strain evidence="1 2">SDU1-6</strain>
    </source>
</reference>
<dbReference type="AlphaFoldDB" id="A0A364XVN2"/>
<accession>A0A364XVN2</accession>
<gene>
    <name evidence="1" type="ORF">DQQ10_24645</name>
</gene>